<proteinExistence type="predicted"/>
<dbReference type="SMART" id="SM01118">
    <property type="entry name" value="CYTH"/>
    <property type="match status" value="1"/>
</dbReference>
<evidence type="ECO:0000313" key="3">
    <source>
        <dbReference type="Proteomes" id="UP001241747"/>
    </source>
</evidence>
<comment type="caution">
    <text evidence="2">The sequence shown here is derived from an EMBL/GenBank/DDBJ whole genome shotgun (WGS) entry which is preliminary data.</text>
</comment>
<dbReference type="InterPro" id="IPR033469">
    <property type="entry name" value="CYTH-like_dom_sf"/>
</dbReference>
<gene>
    <name evidence="2" type="ORF">QOZ94_000169</name>
</gene>
<evidence type="ECO:0000313" key="2">
    <source>
        <dbReference type="EMBL" id="MDQ0503399.1"/>
    </source>
</evidence>
<dbReference type="EMBL" id="JAUSVY010000001">
    <property type="protein sequence ID" value="MDQ0503399.1"/>
    <property type="molecule type" value="Genomic_DNA"/>
</dbReference>
<feature type="domain" description="CYTH" evidence="1">
    <location>
        <begin position="1"/>
        <end position="128"/>
    </location>
</feature>
<dbReference type="PANTHER" id="PTHR40114">
    <property type="entry name" value="SLR0698 PROTEIN"/>
    <property type="match status" value="1"/>
</dbReference>
<organism evidence="2 3">
    <name type="scientific">Xanthobacter agilis</name>
    <dbReference type="NCBI Taxonomy" id="47492"/>
    <lineage>
        <taxon>Bacteria</taxon>
        <taxon>Pseudomonadati</taxon>
        <taxon>Pseudomonadota</taxon>
        <taxon>Alphaproteobacteria</taxon>
        <taxon>Hyphomicrobiales</taxon>
        <taxon>Xanthobacteraceae</taxon>
        <taxon>Xanthobacter</taxon>
    </lineage>
</organism>
<accession>A0ABU0L8D6</accession>
<keyword evidence="3" id="KW-1185">Reference proteome</keyword>
<dbReference type="Gene3D" id="2.40.320.10">
    <property type="entry name" value="Hypothetical Protein Pfu-838710-001"/>
    <property type="match status" value="1"/>
</dbReference>
<dbReference type="PIRSF" id="PIRSF016487">
    <property type="entry name" value="CYTH_UCP016487"/>
    <property type="match status" value="1"/>
</dbReference>
<protein>
    <submittedName>
        <fullName evidence="2">CYTH domain-containing protein</fullName>
    </submittedName>
</protein>
<reference evidence="2 3" key="1">
    <citation type="submission" date="2023-07" db="EMBL/GenBank/DDBJ databases">
        <title>Genomic Encyclopedia of Type Strains, Phase IV (KMG-IV): sequencing the most valuable type-strain genomes for metagenomic binning, comparative biology and taxonomic classification.</title>
        <authorList>
            <person name="Goeker M."/>
        </authorList>
    </citation>
    <scope>NUCLEOTIDE SEQUENCE [LARGE SCALE GENOMIC DNA]</scope>
    <source>
        <strain evidence="2 3">DSM 3770</strain>
    </source>
</reference>
<name>A0ABU0L8D6_XANAG</name>
<dbReference type="PROSITE" id="PS51707">
    <property type="entry name" value="CYTH"/>
    <property type="match status" value="1"/>
</dbReference>
<evidence type="ECO:0000259" key="1">
    <source>
        <dbReference type="PROSITE" id="PS51707"/>
    </source>
</evidence>
<dbReference type="SUPFAM" id="SSF55154">
    <property type="entry name" value="CYTH-like phosphatases"/>
    <property type="match status" value="1"/>
</dbReference>
<dbReference type="InterPro" id="IPR023577">
    <property type="entry name" value="CYTH_domain"/>
</dbReference>
<dbReference type="Proteomes" id="UP001241747">
    <property type="component" value="Unassembled WGS sequence"/>
</dbReference>
<dbReference type="Pfam" id="PF01928">
    <property type="entry name" value="CYTH"/>
    <property type="match status" value="1"/>
</dbReference>
<sequence>MACPIRQGYLCLGDETTVRIRIAGAAAFITVKSKTEGISRAEYEYEIPLADGEAMLRDLCARPLIEKTRYSLTHAGKLWTVDVFGADNAGLVVAEVELDHPDEVVELPSWAGEEVTADPRYRNSSLVSAPLGDASCEI</sequence>
<dbReference type="InterPro" id="IPR012042">
    <property type="entry name" value="NeuTTM/CthTTM-like"/>
</dbReference>
<dbReference type="PANTHER" id="PTHR40114:SF1">
    <property type="entry name" value="SLR0698 PROTEIN"/>
    <property type="match status" value="1"/>
</dbReference>
<dbReference type="CDD" id="cd07891">
    <property type="entry name" value="CYTH-like_CthTTM-like_1"/>
    <property type="match status" value="1"/>
</dbReference>